<dbReference type="Proteomes" id="UP000288293">
    <property type="component" value="Unassembled WGS sequence"/>
</dbReference>
<name>A0A432W7D4_9GAMM</name>
<dbReference type="PROSITE" id="PS51371">
    <property type="entry name" value="CBS"/>
    <property type="match status" value="1"/>
</dbReference>
<dbReference type="SUPFAM" id="SSF54631">
    <property type="entry name" value="CBS-domain pair"/>
    <property type="match status" value="1"/>
</dbReference>
<comment type="caution">
    <text evidence="3">The sequence shown here is derived from an EMBL/GenBank/DDBJ whole genome shotgun (WGS) entry which is preliminary data.</text>
</comment>
<feature type="domain" description="CBS" evidence="2">
    <location>
        <begin position="41"/>
        <end position="100"/>
    </location>
</feature>
<dbReference type="AlphaFoldDB" id="A0A432W7D4"/>
<sequence>MNHYTSLSWSAVSDHAPLCAPQMTEEKLSWNEGALNVLDDFTQHAPLQIKTSTELGEARDLMQSRESRYACVLDNQGELVGILAARDLRGRRAGQFAHELRIAFNEVPVRHLMKSVASLPLVSREQLLYAQIGDAVATLQKSGKDFLLVQERGHIQGLISSLGITDKTGESVHVYHHASSFAEILHAVKHAEEID</sequence>
<keyword evidence="1" id="KW-0129">CBS domain</keyword>
<dbReference type="InterPro" id="IPR046342">
    <property type="entry name" value="CBS_dom_sf"/>
</dbReference>
<keyword evidence="4" id="KW-1185">Reference proteome</keyword>
<proteinExistence type="predicted"/>
<evidence type="ECO:0000313" key="3">
    <source>
        <dbReference type="EMBL" id="RUO25975.1"/>
    </source>
</evidence>
<reference evidence="3 4" key="1">
    <citation type="journal article" date="2011" name="Front. Microbiol.">
        <title>Genomic signatures of strain selection and enhancement in Bacillus atrophaeus var. globigii, a historical biowarfare simulant.</title>
        <authorList>
            <person name="Gibbons H.S."/>
            <person name="Broomall S.M."/>
            <person name="McNew L.A."/>
            <person name="Daligault H."/>
            <person name="Chapman C."/>
            <person name="Bruce D."/>
            <person name="Karavis M."/>
            <person name="Krepps M."/>
            <person name="McGregor P.A."/>
            <person name="Hong C."/>
            <person name="Park K.H."/>
            <person name="Akmal A."/>
            <person name="Feldman A."/>
            <person name="Lin J.S."/>
            <person name="Chang W.E."/>
            <person name="Higgs B.W."/>
            <person name="Demirev P."/>
            <person name="Lindquist J."/>
            <person name="Liem A."/>
            <person name="Fochler E."/>
            <person name="Read T.D."/>
            <person name="Tapia R."/>
            <person name="Johnson S."/>
            <person name="Bishop-Lilly K.A."/>
            <person name="Detter C."/>
            <person name="Han C."/>
            <person name="Sozhamannan S."/>
            <person name="Rosenzweig C.N."/>
            <person name="Skowronski E.W."/>
        </authorList>
    </citation>
    <scope>NUCLEOTIDE SEQUENCE [LARGE SCALE GENOMIC DNA]</scope>
    <source>
        <strain evidence="3 4">MLST1</strain>
    </source>
</reference>
<dbReference type="EMBL" id="PIPL01000001">
    <property type="protein sequence ID" value="RUO25975.1"/>
    <property type="molecule type" value="Genomic_DNA"/>
</dbReference>
<evidence type="ECO:0000313" key="4">
    <source>
        <dbReference type="Proteomes" id="UP000288293"/>
    </source>
</evidence>
<dbReference type="Gene3D" id="3.10.580.10">
    <property type="entry name" value="CBS-domain"/>
    <property type="match status" value="1"/>
</dbReference>
<dbReference type="OrthoDB" id="6238083at2"/>
<protein>
    <recommendedName>
        <fullName evidence="2">CBS domain-containing protein</fullName>
    </recommendedName>
</protein>
<gene>
    <name evidence="3" type="ORF">CWE09_04405</name>
</gene>
<dbReference type="Pfam" id="PF00571">
    <property type="entry name" value="CBS"/>
    <property type="match status" value="1"/>
</dbReference>
<dbReference type="RefSeq" id="WP_126802793.1">
    <property type="nucleotide sequence ID" value="NZ_PIPL01000001.1"/>
</dbReference>
<accession>A0A432W7D4</accession>
<evidence type="ECO:0000256" key="1">
    <source>
        <dbReference type="PROSITE-ProRule" id="PRU00703"/>
    </source>
</evidence>
<evidence type="ECO:0000259" key="2">
    <source>
        <dbReference type="PROSITE" id="PS51371"/>
    </source>
</evidence>
<organism evidence="3 4">
    <name type="scientific">Aliidiomarina minuta</name>
    <dbReference type="NCBI Taxonomy" id="880057"/>
    <lineage>
        <taxon>Bacteria</taxon>
        <taxon>Pseudomonadati</taxon>
        <taxon>Pseudomonadota</taxon>
        <taxon>Gammaproteobacteria</taxon>
        <taxon>Alteromonadales</taxon>
        <taxon>Idiomarinaceae</taxon>
        <taxon>Aliidiomarina</taxon>
    </lineage>
</organism>
<dbReference type="InterPro" id="IPR000644">
    <property type="entry name" value="CBS_dom"/>
</dbReference>